<dbReference type="AlphaFoldDB" id="A0A194AGD9"/>
<dbReference type="Pfam" id="PF01790">
    <property type="entry name" value="LGT"/>
    <property type="match status" value="1"/>
</dbReference>
<dbReference type="Proteomes" id="UP000095200">
    <property type="component" value="Unassembled WGS sequence"/>
</dbReference>
<dbReference type="InterPro" id="IPR001640">
    <property type="entry name" value="Lgt"/>
</dbReference>
<comment type="caution">
    <text evidence="8">The sequence shown here is derived from an EMBL/GenBank/DDBJ whole genome shotgun (WGS) entry which is preliminary data.</text>
</comment>
<feature type="transmembrane region" description="Helical" evidence="7">
    <location>
        <begin position="44"/>
        <end position="67"/>
    </location>
</feature>
<evidence type="ECO:0000256" key="3">
    <source>
        <dbReference type="ARBA" id="ARBA00022679"/>
    </source>
</evidence>
<name>A0A194AGD9_9BACT</name>
<dbReference type="STRING" id="1592317.DPF_0543"/>
<feature type="transmembrane region" description="Helical" evidence="7">
    <location>
        <begin position="87"/>
        <end position="104"/>
    </location>
</feature>
<evidence type="ECO:0000313" key="9">
    <source>
        <dbReference type="Proteomes" id="UP000095200"/>
    </source>
</evidence>
<dbReference type="UniPathway" id="UPA00664"/>
<keyword evidence="6 7" id="KW-0472">Membrane</keyword>
<dbReference type="GO" id="GO:0005886">
    <property type="term" value="C:plasma membrane"/>
    <property type="evidence" value="ECO:0007669"/>
    <property type="project" value="UniProtKB-SubCell"/>
</dbReference>
<proteinExistence type="inferred from homology"/>
<dbReference type="GO" id="GO:0008961">
    <property type="term" value="F:phosphatidylglycerol-prolipoprotein diacylglyceryl transferase activity"/>
    <property type="evidence" value="ECO:0007669"/>
    <property type="project" value="UniProtKB-UniRule"/>
</dbReference>
<keyword evidence="3 7" id="KW-0808">Transferase</keyword>
<organism evidence="8 9">
    <name type="scientific">Desulfoplanes formicivorans</name>
    <dbReference type="NCBI Taxonomy" id="1592317"/>
    <lineage>
        <taxon>Bacteria</taxon>
        <taxon>Pseudomonadati</taxon>
        <taxon>Thermodesulfobacteriota</taxon>
        <taxon>Desulfovibrionia</taxon>
        <taxon>Desulfovibrionales</taxon>
        <taxon>Desulfoplanaceae</taxon>
        <taxon>Desulfoplanes</taxon>
    </lineage>
</organism>
<keyword evidence="2 7" id="KW-1003">Cell membrane</keyword>
<comment type="similarity">
    <text evidence="1 7">Belongs to the Lgt family.</text>
</comment>
<keyword evidence="8" id="KW-0449">Lipoprotein</keyword>
<comment type="function">
    <text evidence="7">Catalyzes the transfer of the diacylglyceryl group from phosphatidylglycerol to the sulfhydryl group of the N-terminal cysteine of a prolipoprotein, the first step in the formation of mature lipoproteins.</text>
</comment>
<dbReference type="OrthoDB" id="871140at2"/>
<accession>A0A194AGD9</accession>
<keyword evidence="5 7" id="KW-1133">Transmembrane helix</keyword>
<dbReference type="PANTHER" id="PTHR30589:SF0">
    <property type="entry name" value="PHOSPHATIDYLGLYCEROL--PROLIPOPROTEIN DIACYLGLYCERYL TRANSFERASE"/>
    <property type="match status" value="1"/>
</dbReference>
<gene>
    <name evidence="7" type="primary">lgt</name>
    <name evidence="8" type="ORF">DPF_0543</name>
</gene>
<dbReference type="PANTHER" id="PTHR30589">
    <property type="entry name" value="PROLIPOPROTEIN DIACYLGLYCERYL TRANSFERASE"/>
    <property type="match status" value="1"/>
</dbReference>
<evidence type="ECO:0000256" key="6">
    <source>
        <dbReference type="ARBA" id="ARBA00023136"/>
    </source>
</evidence>
<dbReference type="NCBIfam" id="TIGR00544">
    <property type="entry name" value="lgt"/>
    <property type="match status" value="1"/>
</dbReference>
<evidence type="ECO:0000256" key="2">
    <source>
        <dbReference type="ARBA" id="ARBA00022475"/>
    </source>
</evidence>
<sequence>MHPVLIEIGPLTIHSYGFFVAAAFLAAMAWTCREAKSRGLDHSLVSDLGFYVVLGAILGARILYILINPVYFFHHPLEMLMFWKGGLVFLGGAILASVTGYWYLKKKDQPLWPWMDAIAVSVPLGQAIGRIGCTMAGCCYGGVCELPWAITFTDPNSLAPVNIPLHPTQVYHCLAGLVTFGMLLGAKRFITTKGILTGLMLMLYAVFRFSIEFFRGDYRGDFGILSVTQVIALGVFCLGLGIVLFRNRKTAK</sequence>
<keyword evidence="9" id="KW-1185">Reference proteome</keyword>
<dbReference type="EC" id="2.5.1.145" evidence="7"/>
<feature type="binding site" evidence="7">
    <location>
        <position position="130"/>
    </location>
    <ligand>
        <name>a 1,2-diacyl-sn-glycero-3-phospho-(1'-sn-glycerol)</name>
        <dbReference type="ChEBI" id="CHEBI:64716"/>
    </ligand>
</feature>
<evidence type="ECO:0000313" key="8">
    <source>
        <dbReference type="EMBL" id="GAU07844.1"/>
    </source>
</evidence>
<evidence type="ECO:0000256" key="4">
    <source>
        <dbReference type="ARBA" id="ARBA00022692"/>
    </source>
</evidence>
<comment type="catalytic activity">
    <reaction evidence="7">
        <text>L-cysteinyl-[prolipoprotein] + a 1,2-diacyl-sn-glycero-3-phospho-(1'-sn-glycerol) = an S-1,2-diacyl-sn-glyceryl-L-cysteinyl-[prolipoprotein] + sn-glycerol 1-phosphate + H(+)</text>
        <dbReference type="Rhea" id="RHEA:56712"/>
        <dbReference type="Rhea" id="RHEA-COMP:14679"/>
        <dbReference type="Rhea" id="RHEA-COMP:14680"/>
        <dbReference type="ChEBI" id="CHEBI:15378"/>
        <dbReference type="ChEBI" id="CHEBI:29950"/>
        <dbReference type="ChEBI" id="CHEBI:57685"/>
        <dbReference type="ChEBI" id="CHEBI:64716"/>
        <dbReference type="ChEBI" id="CHEBI:140658"/>
        <dbReference type="EC" id="2.5.1.145"/>
    </reaction>
</comment>
<evidence type="ECO:0000256" key="5">
    <source>
        <dbReference type="ARBA" id="ARBA00022989"/>
    </source>
</evidence>
<reference evidence="9" key="1">
    <citation type="submission" date="2016-06" db="EMBL/GenBank/DDBJ databases">
        <title>Draft genome sequence of Desulfoplanes formicivorans strain Pf12B.</title>
        <authorList>
            <person name="Watanabe M."/>
            <person name="Kojima H."/>
            <person name="Fukui M."/>
        </authorList>
    </citation>
    <scope>NUCLEOTIDE SEQUENCE [LARGE SCALE GENOMIC DNA]</scope>
    <source>
        <strain evidence="9">Pf12B</strain>
    </source>
</reference>
<feature type="transmembrane region" description="Helical" evidence="7">
    <location>
        <begin position="223"/>
        <end position="245"/>
    </location>
</feature>
<protein>
    <recommendedName>
        <fullName evidence="7">Phosphatidylglycerol--prolipoprotein diacylglyceryl transferase</fullName>
        <ecNumber evidence="7">2.5.1.145</ecNumber>
    </recommendedName>
</protein>
<comment type="pathway">
    <text evidence="7">Protein modification; lipoprotein biosynthesis (diacylglyceryl transfer).</text>
</comment>
<evidence type="ECO:0000256" key="7">
    <source>
        <dbReference type="HAMAP-Rule" id="MF_01147"/>
    </source>
</evidence>
<evidence type="ECO:0000256" key="1">
    <source>
        <dbReference type="ARBA" id="ARBA00007150"/>
    </source>
</evidence>
<comment type="subcellular location">
    <subcellularLocation>
        <location evidence="7">Cell membrane</location>
        <topology evidence="7">Multi-pass membrane protein</topology>
    </subcellularLocation>
</comment>
<feature type="transmembrane region" description="Helical" evidence="7">
    <location>
        <begin position="13"/>
        <end position="32"/>
    </location>
</feature>
<feature type="transmembrane region" description="Helical" evidence="7">
    <location>
        <begin position="190"/>
        <end position="211"/>
    </location>
</feature>
<dbReference type="EMBL" id="BDFE01000008">
    <property type="protein sequence ID" value="GAU07844.1"/>
    <property type="molecule type" value="Genomic_DNA"/>
</dbReference>
<dbReference type="HAMAP" id="MF_01147">
    <property type="entry name" value="Lgt"/>
    <property type="match status" value="1"/>
</dbReference>
<dbReference type="GO" id="GO:0042158">
    <property type="term" value="P:lipoprotein biosynthetic process"/>
    <property type="evidence" value="ECO:0007669"/>
    <property type="project" value="UniProtKB-UniRule"/>
</dbReference>
<keyword evidence="4 7" id="KW-0812">Transmembrane</keyword>
<dbReference type="RefSeq" id="WP_069857350.1">
    <property type="nucleotide sequence ID" value="NZ_BDFE01000008.1"/>
</dbReference>